<accession>A0A445JXY1</accession>
<keyword evidence="1" id="KW-1133">Transmembrane helix</keyword>
<keyword evidence="3" id="KW-1185">Reference proteome</keyword>
<feature type="transmembrane region" description="Helical" evidence="1">
    <location>
        <begin position="7"/>
        <end position="25"/>
    </location>
</feature>
<gene>
    <name evidence="2" type="ORF">D0Y65_018150</name>
</gene>
<evidence type="ECO:0000256" key="1">
    <source>
        <dbReference type="SAM" id="Phobius"/>
    </source>
</evidence>
<proteinExistence type="predicted"/>
<dbReference type="Proteomes" id="UP000289340">
    <property type="component" value="Chromosome 7"/>
</dbReference>
<keyword evidence="1" id="KW-0812">Transmembrane</keyword>
<dbReference type="AlphaFoldDB" id="A0A445JXY1"/>
<organism evidence="2 3">
    <name type="scientific">Glycine soja</name>
    <name type="common">Wild soybean</name>
    <dbReference type="NCBI Taxonomy" id="3848"/>
    <lineage>
        <taxon>Eukaryota</taxon>
        <taxon>Viridiplantae</taxon>
        <taxon>Streptophyta</taxon>
        <taxon>Embryophyta</taxon>
        <taxon>Tracheophyta</taxon>
        <taxon>Spermatophyta</taxon>
        <taxon>Magnoliopsida</taxon>
        <taxon>eudicotyledons</taxon>
        <taxon>Gunneridae</taxon>
        <taxon>Pentapetalae</taxon>
        <taxon>rosids</taxon>
        <taxon>fabids</taxon>
        <taxon>Fabales</taxon>
        <taxon>Fabaceae</taxon>
        <taxon>Papilionoideae</taxon>
        <taxon>50 kb inversion clade</taxon>
        <taxon>NPAAA clade</taxon>
        <taxon>indigoferoid/millettioid clade</taxon>
        <taxon>Phaseoleae</taxon>
        <taxon>Glycine</taxon>
        <taxon>Glycine subgen. Soja</taxon>
    </lineage>
</organism>
<feature type="non-terminal residue" evidence="2">
    <location>
        <position position="1"/>
    </location>
</feature>
<sequence length="52" mass="5829">SSISSSGTVISFFFFQVSIFVQLFFPDCSCLPLFAKPKRFANVCCCFVLTTF</sequence>
<comment type="caution">
    <text evidence="2">The sequence shown here is derived from an EMBL/GenBank/DDBJ whole genome shotgun (WGS) entry which is preliminary data.</text>
</comment>
<keyword evidence="1" id="KW-0472">Membrane</keyword>
<evidence type="ECO:0000313" key="3">
    <source>
        <dbReference type="Proteomes" id="UP000289340"/>
    </source>
</evidence>
<evidence type="ECO:0000313" key="2">
    <source>
        <dbReference type="EMBL" id="RZC03356.1"/>
    </source>
</evidence>
<reference evidence="2 3" key="1">
    <citation type="submission" date="2018-09" db="EMBL/GenBank/DDBJ databases">
        <title>A high-quality reference genome of wild soybean provides a powerful tool to mine soybean genomes.</title>
        <authorList>
            <person name="Xie M."/>
            <person name="Chung C.Y.L."/>
            <person name="Li M.-W."/>
            <person name="Wong F.-L."/>
            <person name="Chan T.-F."/>
            <person name="Lam H.-M."/>
        </authorList>
    </citation>
    <scope>NUCLEOTIDE SEQUENCE [LARGE SCALE GENOMIC DNA]</scope>
    <source>
        <strain evidence="3">cv. W05</strain>
        <tissue evidence="2">Hypocotyl of etiolated seedlings</tissue>
    </source>
</reference>
<dbReference type="EMBL" id="QZWG01000007">
    <property type="protein sequence ID" value="RZC03356.1"/>
    <property type="molecule type" value="Genomic_DNA"/>
</dbReference>
<protein>
    <submittedName>
        <fullName evidence="2">Uncharacterized protein</fullName>
    </submittedName>
</protein>
<name>A0A445JXY1_GLYSO</name>